<dbReference type="RefSeq" id="WP_049663108.1">
    <property type="nucleotide sequence ID" value="NZ_LFXJ01000002.1"/>
</dbReference>
<dbReference type="InterPro" id="IPR029033">
    <property type="entry name" value="His_PPase_superfam"/>
</dbReference>
<accession>A0A0K9FH48</accession>
<organism evidence="1 2">
    <name type="scientific">Lysinibacillus xylanilyticus</name>
    <dbReference type="NCBI Taxonomy" id="582475"/>
    <lineage>
        <taxon>Bacteria</taxon>
        <taxon>Bacillati</taxon>
        <taxon>Bacillota</taxon>
        <taxon>Bacilli</taxon>
        <taxon>Bacillales</taxon>
        <taxon>Bacillaceae</taxon>
        <taxon>Lysinibacillus</taxon>
    </lineage>
</organism>
<dbReference type="GeneID" id="96597041"/>
<dbReference type="GO" id="GO:0016791">
    <property type="term" value="F:phosphatase activity"/>
    <property type="evidence" value="ECO:0007669"/>
    <property type="project" value="TreeGrafter"/>
</dbReference>
<evidence type="ECO:0000313" key="1">
    <source>
        <dbReference type="EMBL" id="KMY33825.1"/>
    </source>
</evidence>
<reference evidence="2" key="1">
    <citation type="submission" date="2015-07" db="EMBL/GenBank/DDBJ databases">
        <authorList>
            <consortium name="Consortium for Microbial Forensics and Genomics (microFORGE)"/>
            <person name="Knight B.M."/>
            <person name="Roberts D.P."/>
            <person name="Lin D."/>
            <person name="Hari K."/>
            <person name="Fletcher J."/>
            <person name="Melcher U."/>
            <person name="Blagden T."/>
            <person name="Winegar R.A."/>
        </authorList>
    </citation>
    <scope>NUCLEOTIDE SEQUENCE [LARGE SCALE GENOMIC DNA]</scope>
    <source>
        <strain evidence="2">DSM 23493</strain>
    </source>
</reference>
<evidence type="ECO:0000313" key="2">
    <source>
        <dbReference type="Proteomes" id="UP000037326"/>
    </source>
</evidence>
<dbReference type="Proteomes" id="UP000037326">
    <property type="component" value="Unassembled WGS sequence"/>
</dbReference>
<dbReference type="Pfam" id="PF00300">
    <property type="entry name" value="His_Phos_1"/>
    <property type="match status" value="1"/>
</dbReference>
<proteinExistence type="predicted"/>
<dbReference type="CDD" id="cd07067">
    <property type="entry name" value="HP_PGM_like"/>
    <property type="match status" value="1"/>
</dbReference>
<dbReference type="InterPro" id="IPR050275">
    <property type="entry name" value="PGM_Phosphatase"/>
</dbReference>
<sequence length="186" mass="21592">MAKHIYVIRHCEAMGQSSDASLTEQGFHQAEVLAEFFADKKIDRIITSPFLRAIQSIEPLSRRGNINIEIDERLSERILSTRNLPDWYEKLQATFTDMDLKFDSGESSNEAMERIVNVVEETFNSESEHTIIVSHGNIITLLLKNYNSDVDFQFWAELRNPDVFRLSVEDHEVTLERIWEENKTAN</sequence>
<gene>
    <name evidence="1" type="ORF">ACZ11_01750</name>
</gene>
<name>A0A0K9FH48_9BACI</name>
<dbReference type="SMART" id="SM00855">
    <property type="entry name" value="PGAM"/>
    <property type="match status" value="1"/>
</dbReference>
<protein>
    <submittedName>
        <fullName evidence="1">Phosphoglycerate mutase</fullName>
    </submittedName>
</protein>
<dbReference type="SUPFAM" id="SSF53254">
    <property type="entry name" value="Phosphoglycerate mutase-like"/>
    <property type="match status" value="1"/>
</dbReference>
<dbReference type="PANTHER" id="PTHR48100">
    <property type="entry name" value="BROAD-SPECIFICITY PHOSPHATASE YOR283W-RELATED"/>
    <property type="match status" value="1"/>
</dbReference>
<dbReference type="PATRIC" id="fig|582475.4.peg.3904"/>
<dbReference type="EMBL" id="LFXJ01000002">
    <property type="protein sequence ID" value="KMY33825.1"/>
    <property type="molecule type" value="Genomic_DNA"/>
</dbReference>
<dbReference type="AlphaFoldDB" id="A0A0K9FH48"/>
<dbReference type="InterPro" id="IPR013078">
    <property type="entry name" value="His_Pase_superF_clade-1"/>
</dbReference>
<comment type="caution">
    <text evidence="1">The sequence shown here is derived from an EMBL/GenBank/DDBJ whole genome shotgun (WGS) entry which is preliminary data.</text>
</comment>
<dbReference type="PANTHER" id="PTHR48100:SF1">
    <property type="entry name" value="HISTIDINE PHOSPHATASE FAMILY PROTEIN-RELATED"/>
    <property type="match status" value="1"/>
</dbReference>
<dbReference type="Gene3D" id="3.40.50.1240">
    <property type="entry name" value="Phosphoglycerate mutase-like"/>
    <property type="match status" value="1"/>
</dbReference>
<dbReference type="GO" id="GO:0005737">
    <property type="term" value="C:cytoplasm"/>
    <property type="evidence" value="ECO:0007669"/>
    <property type="project" value="TreeGrafter"/>
</dbReference>
<dbReference type="OrthoDB" id="512570at2"/>